<gene>
    <name evidence="1" type="ORF">HALTITAN_2356</name>
</gene>
<evidence type="ECO:0000313" key="1">
    <source>
        <dbReference type="EMBL" id="ELY20854.1"/>
    </source>
</evidence>
<accession>L9U7M1</accession>
<evidence type="ECO:0000313" key="2">
    <source>
        <dbReference type="Proteomes" id="UP000011651"/>
    </source>
</evidence>
<evidence type="ECO:0008006" key="3">
    <source>
        <dbReference type="Google" id="ProtNLM"/>
    </source>
</evidence>
<organism evidence="1 2">
    <name type="scientific">Vreelandella titanicae BH1</name>
    <dbReference type="NCBI Taxonomy" id="1204738"/>
    <lineage>
        <taxon>Bacteria</taxon>
        <taxon>Pseudomonadati</taxon>
        <taxon>Pseudomonadota</taxon>
        <taxon>Gammaproteobacteria</taxon>
        <taxon>Oceanospirillales</taxon>
        <taxon>Halomonadaceae</taxon>
        <taxon>Vreelandella</taxon>
    </lineage>
</organism>
<dbReference type="PATRIC" id="fig|1204738.3.peg.3571"/>
<name>L9U7M1_9GAMM</name>
<comment type="caution">
    <text evidence="1">The sequence shown here is derived from an EMBL/GenBank/DDBJ whole genome shotgun (WGS) entry which is preliminary data.</text>
</comment>
<dbReference type="EMBL" id="AOPO01000011">
    <property type="protein sequence ID" value="ELY20854.1"/>
    <property type="molecule type" value="Genomic_DNA"/>
</dbReference>
<dbReference type="Proteomes" id="UP000011651">
    <property type="component" value="Unassembled WGS sequence"/>
</dbReference>
<dbReference type="AlphaFoldDB" id="L9U7M1"/>
<reference evidence="1 2" key="1">
    <citation type="journal article" date="2013" name="Genome Announc.">
        <title>Draft Genome of the Marine Gammaproteobacterium Halomonas titanicae.</title>
        <authorList>
            <person name="Sanchez-Porro C."/>
            <person name="de la Haba R.R."/>
            <person name="Cruz-Hernandez N."/>
            <person name="Gonzalez J.M."/>
            <person name="Reyes-Guirao C."/>
            <person name="Navarro-Sampedro L."/>
            <person name="Carballo M."/>
            <person name="Ventosa A."/>
        </authorList>
    </citation>
    <scope>NUCLEOTIDE SEQUENCE [LARGE SCALE GENOMIC DNA]</scope>
    <source>
        <strain evidence="1 2">BH1</strain>
    </source>
</reference>
<protein>
    <recommendedName>
        <fullName evidence="3">PepSY domain-containing protein</fullName>
    </recommendedName>
</protein>
<proteinExistence type="predicted"/>
<sequence length="184" mass="20875">MPFIHCCINIDVQRFSYRYVKKEFAMNTMKKMLLIPTSALLLAAAAGSVQADDSLPMDRIDDVLTHANNYGFSHYEEVSIKSRGRVEVEGWLDDEWYADVEFSLDNGETLQEKRERLITGAWGMSEDDIRQALDVASQEGMVEFEDLDIDKSGIIDIEGRGEDGRELEISVRQGSSEVTQIDRD</sequence>